<keyword evidence="10" id="KW-1185">Reference proteome</keyword>
<dbReference type="RefSeq" id="WP_307337366.1">
    <property type="nucleotide sequence ID" value="NZ_JAUSUQ010000004.1"/>
</dbReference>
<sequence length="273" mass="31396">MFNIRWSKIAIYSVLILGSVIVMYPFFIMVMNSFKPGTEIMHYPLSLPQNWTISGYVKVFTTLNMGVLFKNSLIISVSVTILNVILNAMVAYALAKLHFPGRDIIFKVVLGSMMIPAILLLIPTYTMLYNWGWVNTYRVMIIPVAVSAYNIFLIRQFLIQIPNDYLEAARMDGCNEIQVFYKIVLPMIKPVLATVGILTFMHSWNDLFMALLYLRDESMYTLQLGLYQFKEVIPGRFLEQLWAATTLVTVPVVIVFFFLQRYFIEAFTGVGLK</sequence>
<feature type="transmembrane region" description="Helical" evidence="7">
    <location>
        <begin position="179"/>
        <end position="204"/>
    </location>
</feature>
<keyword evidence="2 7" id="KW-0813">Transport</keyword>
<feature type="domain" description="ABC transmembrane type-1" evidence="8">
    <location>
        <begin position="69"/>
        <end position="259"/>
    </location>
</feature>
<dbReference type="Pfam" id="PF00528">
    <property type="entry name" value="BPD_transp_1"/>
    <property type="match status" value="1"/>
</dbReference>
<dbReference type="InterPro" id="IPR035906">
    <property type="entry name" value="MetI-like_sf"/>
</dbReference>
<dbReference type="PANTHER" id="PTHR43744:SF12">
    <property type="entry name" value="ABC TRANSPORTER PERMEASE PROTEIN MG189-RELATED"/>
    <property type="match status" value="1"/>
</dbReference>
<keyword evidence="9" id="KW-0762">Sugar transport</keyword>
<name>A0ABU0CQH2_9BACI</name>
<feature type="transmembrane region" description="Helical" evidence="7">
    <location>
        <begin position="241"/>
        <end position="259"/>
    </location>
</feature>
<accession>A0ABU0CQH2</accession>
<feature type="transmembrane region" description="Helical" evidence="7">
    <location>
        <begin position="9"/>
        <end position="31"/>
    </location>
</feature>
<evidence type="ECO:0000256" key="5">
    <source>
        <dbReference type="ARBA" id="ARBA00022989"/>
    </source>
</evidence>
<comment type="caution">
    <text evidence="9">The sequence shown here is derived from an EMBL/GenBank/DDBJ whole genome shotgun (WGS) entry which is preliminary data.</text>
</comment>
<dbReference type="SUPFAM" id="SSF161098">
    <property type="entry name" value="MetI-like"/>
    <property type="match status" value="1"/>
</dbReference>
<comment type="subcellular location">
    <subcellularLocation>
        <location evidence="1 7">Cell membrane</location>
        <topology evidence="1 7">Multi-pass membrane protein</topology>
    </subcellularLocation>
</comment>
<evidence type="ECO:0000256" key="1">
    <source>
        <dbReference type="ARBA" id="ARBA00004651"/>
    </source>
</evidence>
<proteinExistence type="inferred from homology"/>
<evidence type="ECO:0000256" key="6">
    <source>
        <dbReference type="ARBA" id="ARBA00023136"/>
    </source>
</evidence>
<organism evidence="9 10">
    <name type="scientific">Caldalkalibacillus uzonensis</name>
    <dbReference type="NCBI Taxonomy" id="353224"/>
    <lineage>
        <taxon>Bacteria</taxon>
        <taxon>Bacillati</taxon>
        <taxon>Bacillota</taxon>
        <taxon>Bacilli</taxon>
        <taxon>Bacillales</taxon>
        <taxon>Bacillaceae</taxon>
        <taxon>Caldalkalibacillus</taxon>
    </lineage>
</organism>
<dbReference type="Gene3D" id="1.10.3720.10">
    <property type="entry name" value="MetI-like"/>
    <property type="match status" value="1"/>
</dbReference>
<gene>
    <name evidence="9" type="ORF">J2S00_001450</name>
</gene>
<evidence type="ECO:0000313" key="10">
    <source>
        <dbReference type="Proteomes" id="UP001232445"/>
    </source>
</evidence>
<evidence type="ECO:0000313" key="9">
    <source>
        <dbReference type="EMBL" id="MDQ0338664.1"/>
    </source>
</evidence>
<protein>
    <submittedName>
        <fullName evidence="9">Multiple sugar transport system permease protein</fullName>
    </submittedName>
</protein>
<evidence type="ECO:0000256" key="7">
    <source>
        <dbReference type="RuleBase" id="RU363032"/>
    </source>
</evidence>
<dbReference type="CDD" id="cd06261">
    <property type="entry name" value="TM_PBP2"/>
    <property type="match status" value="1"/>
</dbReference>
<dbReference type="InterPro" id="IPR000515">
    <property type="entry name" value="MetI-like"/>
</dbReference>
<feature type="transmembrane region" description="Helical" evidence="7">
    <location>
        <begin position="137"/>
        <end position="158"/>
    </location>
</feature>
<dbReference type="EMBL" id="JAUSUQ010000004">
    <property type="protein sequence ID" value="MDQ0338664.1"/>
    <property type="molecule type" value="Genomic_DNA"/>
</dbReference>
<keyword evidence="3" id="KW-1003">Cell membrane</keyword>
<evidence type="ECO:0000259" key="8">
    <source>
        <dbReference type="PROSITE" id="PS50928"/>
    </source>
</evidence>
<keyword evidence="4 7" id="KW-0812">Transmembrane</keyword>
<dbReference type="PANTHER" id="PTHR43744">
    <property type="entry name" value="ABC TRANSPORTER PERMEASE PROTEIN MG189-RELATED-RELATED"/>
    <property type="match status" value="1"/>
</dbReference>
<evidence type="ECO:0000256" key="2">
    <source>
        <dbReference type="ARBA" id="ARBA00022448"/>
    </source>
</evidence>
<dbReference type="Proteomes" id="UP001232445">
    <property type="component" value="Unassembled WGS sequence"/>
</dbReference>
<keyword evidence="5 7" id="KW-1133">Transmembrane helix</keyword>
<comment type="similarity">
    <text evidence="7">Belongs to the binding-protein-dependent transport system permease family.</text>
</comment>
<feature type="transmembrane region" description="Helical" evidence="7">
    <location>
        <begin position="73"/>
        <end position="95"/>
    </location>
</feature>
<keyword evidence="6 7" id="KW-0472">Membrane</keyword>
<dbReference type="PROSITE" id="PS50928">
    <property type="entry name" value="ABC_TM1"/>
    <property type="match status" value="1"/>
</dbReference>
<feature type="transmembrane region" description="Helical" evidence="7">
    <location>
        <begin position="104"/>
        <end position="125"/>
    </location>
</feature>
<evidence type="ECO:0000256" key="3">
    <source>
        <dbReference type="ARBA" id="ARBA00022475"/>
    </source>
</evidence>
<reference evidence="9 10" key="1">
    <citation type="submission" date="2023-07" db="EMBL/GenBank/DDBJ databases">
        <title>Genomic Encyclopedia of Type Strains, Phase IV (KMG-IV): sequencing the most valuable type-strain genomes for metagenomic binning, comparative biology and taxonomic classification.</title>
        <authorList>
            <person name="Goeker M."/>
        </authorList>
    </citation>
    <scope>NUCLEOTIDE SEQUENCE [LARGE SCALE GENOMIC DNA]</scope>
    <source>
        <strain evidence="9 10">DSM 17740</strain>
    </source>
</reference>
<evidence type="ECO:0000256" key="4">
    <source>
        <dbReference type="ARBA" id="ARBA00022692"/>
    </source>
</evidence>